<dbReference type="GO" id="GO:0016887">
    <property type="term" value="F:ATP hydrolysis activity"/>
    <property type="evidence" value="ECO:0007669"/>
    <property type="project" value="InterPro"/>
</dbReference>
<dbReference type="Gene3D" id="3.40.50.300">
    <property type="entry name" value="P-loop containing nucleotide triphosphate hydrolases"/>
    <property type="match status" value="1"/>
</dbReference>
<dbReference type="CDD" id="cd00267">
    <property type="entry name" value="ABC_ATPase"/>
    <property type="match status" value="1"/>
</dbReference>
<dbReference type="InterPro" id="IPR003439">
    <property type="entry name" value="ABC_transporter-like_ATP-bd"/>
</dbReference>
<organism evidence="4 5">
    <name type="scientific">Malassezia nana</name>
    <dbReference type="NCBI Taxonomy" id="180528"/>
    <lineage>
        <taxon>Eukaryota</taxon>
        <taxon>Fungi</taxon>
        <taxon>Dikarya</taxon>
        <taxon>Basidiomycota</taxon>
        <taxon>Ustilaginomycotina</taxon>
        <taxon>Malasseziomycetes</taxon>
        <taxon>Malasseziales</taxon>
        <taxon>Malasseziaceae</taxon>
        <taxon>Malassezia</taxon>
    </lineage>
</organism>
<dbReference type="Pfam" id="PF00005">
    <property type="entry name" value="ABC_tran"/>
    <property type="match status" value="1"/>
</dbReference>
<dbReference type="SMART" id="SM00382">
    <property type="entry name" value="AAA"/>
    <property type="match status" value="1"/>
</dbReference>
<dbReference type="SUPFAM" id="SSF52540">
    <property type="entry name" value="P-loop containing nucleoside triphosphate hydrolases"/>
    <property type="match status" value="1"/>
</dbReference>
<sequence>MASVPAVEVHNLHYSFAGTRTPALEGCDLVLAPGARCLLIGANGAGKSTLLRLLAGKRLCEANIRVFGQNVFHAPPRGITYLGTEWATNPVVRSDITVRDFLDSVGGFRFSERRDHLLDLLDVDLSWRMHMISDGERRRVQLCMGLMEPWKLLLLDEVTVDLDVQVRCDLLDFLREESETRGATIVCKYAKLTPDATHIFDGIHHFPTCLVHMQLGRTTTPIPMPWPLPLQNDTPTWILDHLPESFRHDIASGSLSTEPVSLLSLALAWLREDRVVRQQYESQRGVKRGRAGHALQEETTDAKKFFSQYDYYSNYSA</sequence>
<dbReference type="EMBL" id="CP119892">
    <property type="protein sequence ID" value="WFD25584.1"/>
    <property type="molecule type" value="Genomic_DNA"/>
</dbReference>
<dbReference type="Proteomes" id="UP001213623">
    <property type="component" value="Chromosome 1"/>
</dbReference>
<dbReference type="GO" id="GO:0005524">
    <property type="term" value="F:ATP binding"/>
    <property type="evidence" value="ECO:0007669"/>
    <property type="project" value="UniProtKB-KW"/>
</dbReference>
<dbReference type="PROSITE" id="PS50893">
    <property type="entry name" value="ABC_TRANSPORTER_2"/>
    <property type="match status" value="1"/>
</dbReference>
<feature type="domain" description="ABC transporter" evidence="3">
    <location>
        <begin position="7"/>
        <end position="240"/>
    </location>
</feature>
<evidence type="ECO:0000259" key="3">
    <source>
        <dbReference type="PROSITE" id="PS50893"/>
    </source>
</evidence>
<evidence type="ECO:0000313" key="4">
    <source>
        <dbReference type="EMBL" id="WFD25584.1"/>
    </source>
</evidence>
<evidence type="ECO:0000256" key="2">
    <source>
        <dbReference type="ARBA" id="ARBA00022840"/>
    </source>
</evidence>
<dbReference type="PANTHER" id="PTHR43158:SF2">
    <property type="entry name" value="SKFA PEPTIDE EXPORT ATP-BINDING PROTEIN SKFE"/>
    <property type="match status" value="1"/>
</dbReference>
<dbReference type="PANTHER" id="PTHR43158">
    <property type="entry name" value="SKFA PEPTIDE EXPORT ATP-BINDING PROTEIN SKFE"/>
    <property type="match status" value="1"/>
</dbReference>
<name>A0AAF0J154_9BASI</name>
<evidence type="ECO:0000256" key="1">
    <source>
        <dbReference type="ARBA" id="ARBA00022741"/>
    </source>
</evidence>
<evidence type="ECO:0000313" key="5">
    <source>
        <dbReference type="Proteomes" id="UP001213623"/>
    </source>
</evidence>
<protein>
    <submittedName>
        <fullName evidence="4">CCR4-NOT regulatory complex component</fullName>
    </submittedName>
</protein>
<reference evidence="4" key="1">
    <citation type="submission" date="2023-03" db="EMBL/GenBank/DDBJ databases">
        <title>Mating type loci evolution in Malassezia.</title>
        <authorList>
            <person name="Coelho M.A."/>
        </authorList>
    </citation>
    <scope>NUCLEOTIDE SEQUENCE</scope>
    <source>
        <strain evidence="4">CBS 9557</strain>
    </source>
</reference>
<keyword evidence="1" id="KW-0547">Nucleotide-binding</keyword>
<proteinExistence type="predicted"/>
<accession>A0AAF0J154</accession>
<dbReference type="InterPro" id="IPR003593">
    <property type="entry name" value="AAA+_ATPase"/>
</dbReference>
<dbReference type="AlphaFoldDB" id="A0AAF0J154"/>
<gene>
    <name evidence="4" type="primary">CAF16</name>
    <name evidence="4" type="ORF">MNAN1_000547</name>
</gene>
<keyword evidence="5" id="KW-1185">Reference proteome</keyword>
<dbReference type="InterPro" id="IPR027417">
    <property type="entry name" value="P-loop_NTPase"/>
</dbReference>
<keyword evidence="2" id="KW-0067">ATP-binding</keyword>